<accession>A0A224YQL0</accession>
<dbReference type="InterPro" id="IPR000716">
    <property type="entry name" value="Thyroglobulin_1"/>
</dbReference>
<keyword evidence="1 2" id="KW-1015">Disulfide bond</keyword>
<feature type="signal peptide" evidence="4">
    <location>
        <begin position="1"/>
        <end position="20"/>
    </location>
</feature>
<dbReference type="CDD" id="cd00191">
    <property type="entry name" value="TY"/>
    <property type="match status" value="1"/>
</dbReference>
<proteinExistence type="predicted"/>
<sequence>MTRINFITLATCALVGYVLCASTGETDCQRRRRTEQSATSNLTGLLVPECDEHGNYKPIQCFGETVQGRRFCACYDSEFGQIKGPSRNLRSCNCIVAYHEWEHKSPEERGSEPHCNTTSGEYNPVQCNSTDHWCVDTDSGRLLGEKMNGGCSTDLSTMSCAIDGTHHGHHGSHSDSHHGSHGDSHHGAHGDSHHGAHGDSHTGTSHQDSSSHGDHSA</sequence>
<reference evidence="6" key="1">
    <citation type="journal article" date="2017" name="Parasit. Vectors">
        <title>Sialotranscriptomics of Rhipicephalus zambeziensis reveals intricate expression profiles of secretory proteins and suggests tight temporal transcriptional regulation during blood-feeding.</title>
        <authorList>
            <person name="de Castro M.H."/>
            <person name="de Klerk D."/>
            <person name="Pienaar R."/>
            <person name="Rees D.J.G."/>
            <person name="Mans B.J."/>
        </authorList>
    </citation>
    <scope>NUCLEOTIDE SEQUENCE</scope>
    <source>
        <tissue evidence="6">Salivary glands</tissue>
    </source>
</reference>
<feature type="chain" id="PRO_5012578604" evidence="4">
    <location>
        <begin position="21"/>
        <end position="217"/>
    </location>
</feature>
<name>A0A224YQL0_9ACAR</name>
<evidence type="ECO:0000256" key="3">
    <source>
        <dbReference type="SAM" id="MobiDB-lite"/>
    </source>
</evidence>
<keyword evidence="4" id="KW-0732">Signal</keyword>
<evidence type="ECO:0000256" key="1">
    <source>
        <dbReference type="ARBA" id="ARBA00023157"/>
    </source>
</evidence>
<dbReference type="PROSITE" id="PS51162">
    <property type="entry name" value="THYROGLOBULIN_1_2"/>
    <property type="match status" value="2"/>
</dbReference>
<dbReference type="AlphaFoldDB" id="A0A224YQL0"/>
<dbReference type="Gene3D" id="4.10.800.10">
    <property type="entry name" value="Thyroglobulin type-1"/>
    <property type="match status" value="2"/>
</dbReference>
<evidence type="ECO:0000256" key="4">
    <source>
        <dbReference type="SAM" id="SignalP"/>
    </source>
</evidence>
<organism evidence="6">
    <name type="scientific">Rhipicephalus zambeziensis</name>
    <dbReference type="NCBI Taxonomy" id="60191"/>
    <lineage>
        <taxon>Eukaryota</taxon>
        <taxon>Metazoa</taxon>
        <taxon>Ecdysozoa</taxon>
        <taxon>Arthropoda</taxon>
        <taxon>Chelicerata</taxon>
        <taxon>Arachnida</taxon>
        <taxon>Acari</taxon>
        <taxon>Parasitiformes</taxon>
        <taxon>Ixodida</taxon>
        <taxon>Ixodoidea</taxon>
        <taxon>Ixodidae</taxon>
        <taxon>Rhipicephalinae</taxon>
        <taxon>Rhipicephalus</taxon>
        <taxon>Rhipicephalus</taxon>
    </lineage>
</organism>
<feature type="compositionally biased region" description="Basic and acidic residues" evidence="3">
    <location>
        <begin position="172"/>
        <end position="200"/>
    </location>
</feature>
<evidence type="ECO:0000313" key="6">
    <source>
        <dbReference type="EMBL" id="MAA16284.1"/>
    </source>
</evidence>
<feature type="region of interest" description="Disordered" evidence="3">
    <location>
        <begin position="165"/>
        <end position="217"/>
    </location>
</feature>
<protein>
    <submittedName>
        <fullName evidence="6">Thyropin</fullName>
    </submittedName>
</protein>
<evidence type="ECO:0000259" key="5">
    <source>
        <dbReference type="PROSITE" id="PS51162"/>
    </source>
</evidence>
<dbReference type="InterPro" id="IPR036857">
    <property type="entry name" value="Thyroglobulin_1_sf"/>
</dbReference>
<dbReference type="SUPFAM" id="SSF57610">
    <property type="entry name" value="Thyroglobulin type-1 domain"/>
    <property type="match status" value="2"/>
</dbReference>
<dbReference type="EMBL" id="GFPF01005138">
    <property type="protein sequence ID" value="MAA16284.1"/>
    <property type="molecule type" value="Transcribed_RNA"/>
</dbReference>
<feature type="domain" description="Thyroglobulin type-1" evidence="5">
    <location>
        <begin position="25"/>
        <end position="94"/>
    </location>
</feature>
<dbReference type="Pfam" id="PF00086">
    <property type="entry name" value="Thyroglobulin_1"/>
    <property type="match status" value="2"/>
</dbReference>
<dbReference type="SMART" id="SM00211">
    <property type="entry name" value="TY"/>
    <property type="match status" value="2"/>
</dbReference>
<evidence type="ECO:0000256" key="2">
    <source>
        <dbReference type="PROSITE-ProRule" id="PRU00500"/>
    </source>
</evidence>
<comment type="caution">
    <text evidence="2">Lacks conserved residue(s) required for the propagation of feature annotation.</text>
</comment>
<feature type="disulfide bond" evidence="2">
    <location>
        <begin position="74"/>
        <end position="94"/>
    </location>
</feature>
<feature type="domain" description="Thyroglobulin type-1" evidence="5">
    <location>
        <begin position="104"/>
        <end position="160"/>
    </location>
</feature>